<feature type="domain" description="DUF4143" evidence="1">
    <location>
        <begin position="24"/>
        <end position="89"/>
    </location>
</feature>
<dbReference type="EMBL" id="FR695872">
    <property type="protein sequence ID" value="CBX29045.1"/>
    <property type="molecule type" value="Genomic_DNA"/>
</dbReference>
<dbReference type="InterPro" id="IPR027417">
    <property type="entry name" value="P-loop_NTPase"/>
</dbReference>
<organism evidence="2">
    <name type="scientific">uncultured Desulfobacterium sp</name>
    <dbReference type="NCBI Taxonomy" id="201089"/>
    <lineage>
        <taxon>Bacteria</taxon>
        <taxon>Pseudomonadati</taxon>
        <taxon>Thermodesulfobacteriota</taxon>
        <taxon>Desulfobacteria</taxon>
        <taxon>Desulfobacterales</taxon>
        <taxon>Desulfobacteriaceae</taxon>
        <taxon>Desulfobacterium</taxon>
        <taxon>environmental samples</taxon>
    </lineage>
</organism>
<name>E1YEQ1_9BACT</name>
<dbReference type="AlphaFoldDB" id="E1YEQ1"/>
<dbReference type="InterPro" id="IPR025420">
    <property type="entry name" value="DUF4143"/>
</dbReference>
<dbReference type="Gene3D" id="3.40.50.300">
    <property type="entry name" value="P-loop containing nucleotide triphosphate hydrolases"/>
    <property type="match status" value="1"/>
</dbReference>
<evidence type="ECO:0000259" key="1">
    <source>
        <dbReference type="Pfam" id="PF13635"/>
    </source>
</evidence>
<dbReference type="InterPro" id="IPR011335">
    <property type="entry name" value="Restrct_endonuc-II-like"/>
</dbReference>
<sequence length="130" mass="14808">MISYKLPHEIEFSPVTVLTGARQTGKSTLIDANLKGRLFETWVFHNLSAIASVLGGELFYLRKQGGLEREIDFIFGINGKLYPIEVKASEKVTLRDAENMEALKDTLPHWEMGMVIYKQILPDSLKNVYY</sequence>
<proteinExistence type="predicted"/>
<dbReference type="PANTHER" id="PTHR43566:SF2">
    <property type="entry name" value="DUF4143 DOMAIN-CONTAINING PROTEIN"/>
    <property type="match status" value="1"/>
</dbReference>
<dbReference type="Pfam" id="PF13635">
    <property type="entry name" value="DUF4143"/>
    <property type="match status" value="1"/>
</dbReference>
<gene>
    <name evidence="2" type="ORF">N47_J00260</name>
</gene>
<evidence type="ECO:0000313" key="2">
    <source>
        <dbReference type="EMBL" id="CBX29045.1"/>
    </source>
</evidence>
<accession>E1YEQ1</accession>
<protein>
    <recommendedName>
        <fullName evidence="1">DUF4143 domain-containing protein</fullName>
    </recommendedName>
</protein>
<dbReference type="SUPFAM" id="SSF52980">
    <property type="entry name" value="Restriction endonuclease-like"/>
    <property type="match status" value="1"/>
</dbReference>
<dbReference type="PANTHER" id="PTHR43566">
    <property type="entry name" value="CONSERVED PROTEIN"/>
    <property type="match status" value="1"/>
</dbReference>
<reference evidence="2" key="1">
    <citation type="journal article" date="2011" name="Environ. Microbiol.">
        <title>Genomic insights into the metabolic potential of the polycyclic aromatic hydrocarbon degrading sulfate-reducing Deltaproteobacterium N47.</title>
        <authorList>
            <person name="Bergmann F."/>
            <person name="Selesi D."/>
            <person name="Weinmaier T."/>
            <person name="Tischler P."/>
            <person name="Rattei T."/>
            <person name="Meckenstock R.U."/>
        </authorList>
    </citation>
    <scope>NUCLEOTIDE SEQUENCE</scope>
</reference>